<dbReference type="Gene3D" id="1.20.58.530">
    <property type="match status" value="1"/>
</dbReference>
<feature type="domain" description="Myosin motor" evidence="9">
    <location>
        <begin position="12"/>
        <end position="683"/>
    </location>
</feature>
<accession>A0AAZ3QT89</accession>
<dbReference type="Gene3D" id="3.40.850.10">
    <property type="entry name" value="Kinesin motor domain"/>
    <property type="match status" value="1"/>
</dbReference>
<dbReference type="GO" id="GO:0007015">
    <property type="term" value="P:actin filament organization"/>
    <property type="evidence" value="ECO:0007669"/>
    <property type="project" value="TreeGrafter"/>
</dbReference>
<dbReference type="AlphaFoldDB" id="A0AAZ3QT89"/>
<dbReference type="FunFam" id="1.10.10.820:FF:000001">
    <property type="entry name" value="Myosin heavy chain"/>
    <property type="match status" value="1"/>
</dbReference>
<evidence type="ECO:0000256" key="5">
    <source>
        <dbReference type="ARBA" id="ARBA00023123"/>
    </source>
</evidence>
<gene>
    <name evidence="10" type="primary">myo1hb</name>
</gene>
<dbReference type="SMART" id="SM00242">
    <property type="entry name" value="MYSc"/>
    <property type="match status" value="1"/>
</dbReference>
<dbReference type="GO" id="GO:0030048">
    <property type="term" value="P:actin filament-based movement"/>
    <property type="evidence" value="ECO:0007669"/>
    <property type="project" value="TreeGrafter"/>
</dbReference>
<dbReference type="InterPro" id="IPR036072">
    <property type="entry name" value="MYSc_Myo1"/>
</dbReference>
<dbReference type="GO" id="GO:0051015">
    <property type="term" value="F:actin filament binding"/>
    <property type="evidence" value="ECO:0007669"/>
    <property type="project" value="TreeGrafter"/>
</dbReference>
<dbReference type="GO" id="GO:0005524">
    <property type="term" value="F:ATP binding"/>
    <property type="evidence" value="ECO:0007669"/>
    <property type="project" value="UniProtKB-UniRule"/>
</dbReference>
<dbReference type="PANTHER" id="PTHR13140:SF353">
    <property type="entry name" value="UNCONVENTIONAL MYOSIN-IH"/>
    <property type="match status" value="1"/>
</dbReference>
<dbReference type="PROSITE" id="PS50096">
    <property type="entry name" value="IQ"/>
    <property type="match status" value="2"/>
</dbReference>
<evidence type="ECO:0000259" key="9">
    <source>
        <dbReference type="PROSITE" id="PS51456"/>
    </source>
</evidence>
<dbReference type="InterPro" id="IPR001609">
    <property type="entry name" value="Myosin_head_motor_dom-like"/>
</dbReference>
<keyword evidence="6 8" id="KW-0505">Motor protein</keyword>
<evidence type="ECO:0000256" key="2">
    <source>
        <dbReference type="ARBA" id="ARBA00008314"/>
    </source>
</evidence>
<keyword evidence="5 8" id="KW-0518">Myosin</keyword>
<dbReference type="GO" id="GO:0000146">
    <property type="term" value="F:microfilament motor activity"/>
    <property type="evidence" value="ECO:0007669"/>
    <property type="project" value="TreeGrafter"/>
</dbReference>
<dbReference type="FunFam" id="1.20.5.190:FF:000085">
    <property type="entry name" value="Myosin IHa"/>
    <property type="match status" value="1"/>
</dbReference>
<protein>
    <recommendedName>
        <fullName evidence="9">Myosin motor domain-containing protein</fullName>
    </recommendedName>
</protein>
<dbReference type="FunFam" id="1.20.58.530:FF:000004">
    <property type="entry name" value="Unconventional myosin ID"/>
    <property type="match status" value="1"/>
</dbReference>
<dbReference type="Ensembl" id="ENSOTST00005141764.1">
    <property type="protein sequence ID" value="ENSOTSP00005131853.1"/>
    <property type="gene ID" value="ENSOTSG00005036758.2"/>
</dbReference>
<feature type="binding site" evidence="8">
    <location>
        <begin position="99"/>
        <end position="106"/>
    </location>
    <ligand>
        <name>ATP</name>
        <dbReference type="ChEBI" id="CHEBI:30616"/>
    </ligand>
</feature>
<dbReference type="SUPFAM" id="SSF52540">
    <property type="entry name" value="P-loop containing nucleoside triphosphate hydrolases"/>
    <property type="match status" value="1"/>
</dbReference>
<comment type="subcellular location">
    <subcellularLocation>
        <location evidence="1">Cytoplasm</location>
        <location evidence="1">Cell cortex</location>
    </subcellularLocation>
</comment>
<keyword evidence="7 8" id="KW-0009">Actin-binding</keyword>
<dbReference type="Gene3D" id="1.20.5.190">
    <property type="match status" value="1"/>
</dbReference>
<dbReference type="GeneTree" id="ENSGT00940000156430"/>
<evidence type="ECO:0000256" key="1">
    <source>
        <dbReference type="ARBA" id="ARBA00004544"/>
    </source>
</evidence>
<dbReference type="CDD" id="cd23767">
    <property type="entry name" value="IQCD"/>
    <property type="match status" value="1"/>
</dbReference>
<reference evidence="11" key="1">
    <citation type="journal article" date="2018" name="PLoS ONE">
        <title>Chinook salmon (Oncorhynchus tshawytscha) genome and transcriptome.</title>
        <authorList>
            <person name="Christensen K.A."/>
            <person name="Leong J.S."/>
            <person name="Sakhrani D."/>
            <person name="Biagi C.A."/>
            <person name="Minkley D.R."/>
            <person name="Withler R.E."/>
            <person name="Rondeau E.B."/>
            <person name="Koop B.F."/>
            <person name="Devlin R.H."/>
        </authorList>
    </citation>
    <scope>NUCLEOTIDE SEQUENCE [LARGE SCALE GENOMIC DNA]</scope>
</reference>
<sequence>MEGSLTARDRVGIQDFVLLDAYTSESAVLDNLRKRFNENLIYVSLSPTQSRGITYAAHLYPSAVLLNLYIALPFSYALADNVYRTMLTETNNHFILISGESGAGKTEASKKILQFYAVSCPSTKLLDNVRDRLLLSNPVLEAFGNAKTLKNDNSSRFGKYMDIQFDHMGGAVGGHILSYLLEKSRVVHQNHGERSFHIFYQLVEGGEEDLLRWLGLERNCQRYSYLVQGECAKVSSVNDKSDWKTVRKALSVIEFSESNIESLFAIIASVLHLGNVTFVADSQGYATLNNSPEIHWLSKLLGIPAQVIQVGLTHRKIEARSEEVLSPFTVDQAVYAKDALAKAIYGRTFTWLVNELNESLANKDSSRKTVIGLLDIYGFEVFSVNSFEQFCINYCNEKLQQLFIQLTLKSEQEEYEMEGIEWESVPYFNNKIICDLVEEKFKGIISVLDEECLRPGEATDMTFLEKLEEKMGGHAHFIKHKLADQKTRKTLERGDFRLLHYAGEVTYSVVGFLDKNNDLLYRNIKEVSSKNAIVKHCFPSTEPDSKKRPETVATQFKSSLVGLTEILMSKEPWYVRCMKPNEGKQPGLFDDVLVRHQVKYLGLMEHLRVRRAGFAYRRRYEIFLQRYKPLCPDTWPNWKGTAAEGVECLVKHLGYKPDEYKMGRTKIFIRHPRTLFATEDAFEVCKHELATRIQAKYKGYRVKGDYMRQRQAATKIETCWRGMKARREREKRAWAVKVIKRFIKGFMTRNQPACVDNTDYLAFVRQNYLTRLKENLPKTVVDKNTWLTPPPIMQEASQMLRKLYTRHMVRRYVQGIMTERKAQLQIKGLTSSIFKGTKENYPHSVGIPFVDTRISKGDLVLQCDYLFEALTKLCLVANKHNFIKVVQGSVKFDIQPGREGFVDFKSGQETMIYRAKNGHLMVVSMKLKTVWPFNSQNEQIHFLNYY</sequence>
<organism evidence="10 11">
    <name type="scientific">Oncorhynchus tshawytscha</name>
    <name type="common">Chinook salmon</name>
    <name type="synonym">Salmo tshawytscha</name>
    <dbReference type="NCBI Taxonomy" id="74940"/>
    <lineage>
        <taxon>Eukaryota</taxon>
        <taxon>Metazoa</taxon>
        <taxon>Chordata</taxon>
        <taxon>Craniata</taxon>
        <taxon>Vertebrata</taxon>
        <taxon>Euteleostomi</taxon>
        <taxon>Actinopterygii</taxon>
        <taxon>Neopterygii</taxon>
        <taxon>Teleostei</taxon>
        <taxon>Protacanthopterygii</taxon>
        <taxon>Salmoniformes</taxon>
        <taxon>Salmonidae</taxon>
        <taxon>Salmoninae</taxon>
        <taxon>Oncorhynchus</taxon>
    </lineage>
</organism>
<keyword evidence="3 8" id="KW-0547">Nucleotide-binding</keyword>
<evidence type="ECO:0000256" key="7">
    <source>
        <dbReference type="ARBA" id="ARBA00023203"/>
    </source>
</evidence>
<feature type="region of interest" description="Actin-binding" evidence="8">
    <location>
        <begin position="560"/>
        <end position="582"/>
    </location>
</feature>
<dbReference type="GO" id="GO:0005938">
    <property type="term" value="C:cell cortex"/>
    <property type="evidence" value="ECO:0007669"/>
    <property type="project" value="UniProtKB-SubCell"/>
</dbReference>
<keyword evidence="4 8" id="KW-0067">ATP-binding</keyword>
<name>A0AAZ3QT89_ONCTS</name>
<dbReference type="InterPro" id="IPR027417">
    <property type="entry name" value="P-loop_NTPase"/>
</dbReference>
<evidence type="ECO:0000256" key="3">
    <source>
        <dbReference type="ARBA" id="ARBA00022741"/>
    </source>
</evidence>
<dbReference type="PRINTS" id="PR00193">
    <property type="entry name" value="MYOSINHEAVY"/>
</dbReference>
<dbReference type="CDD" id="cd01378">
    <property type="entry name" value="MYSc_Myo1"/>
    <property type="match status" value="1"/>
</dbReference>
<dbReference type="PANTHER" id="PTHR13140">
    <property type="entry name" value="MYOSIN"/>
    <property type="match status" value="1"/>
</dbReference>
<reference evidence="10" key="3">
    <citation type="submission" date="2025-09" db="UniProtKB">
        <authorList>
            <consortium name="Ensembl"/>
        </authorList>
    </citation>
    <scope>IDENTIFICATION</scope>
</reference>
<dbReference type="Proteomes" id="UP000694402">
    <property type="component" value="Unassembled WGS sequence"/>
</dbReference>
<evidence type="ECO:0000256" key="4">
    <source>
        <dbReference type="ARBA" id="ARBA00022840"/>
    </source>
</evidence>
<evidence type="ECO:0000256" key="6">
    <source>
        <dbReference type="ARBA" id="ARBA00023175"/>
    </source>
</evidence>
<dbReference type="GO" id="GO:0006897">
    <property type="term" value="P:endocytosis"/>
    <property type="evidence" value="ECO:0007669"/>
    <property type="project" value="TreeGrafter"/>
</dbReference>
<proteinExistence type="inferred from homology"/>
<evidence type="ECO:0000256" key="8">
    <source>
        <dbReference type="PROSITE-ProRule" id="PRU00782"/>
    </source>
</evidence>
<dbReference type="GO" id="GO:0005886">
    <property type="term" value="C:plasma membrane"/>
    <property type="evidence" value="ECO:0007669"/>
    <property type="project" value="TreeGrafter"/>
</dbReference>
<evidence type="ECO:0000313" key="10">
    <source>
        <dbReference type="Ensembl" id="ENSOTSP00005131853.1"/>
    </source>
</evidence>
<comment type="similarity">
    <text evidence="2 8">Belongs to the TRAFAC class myosin-kinesin ATPase superfamily. Myosin family.</text>
</comment>
<dbReference type="Gene3D" id="1.10.10.820">
    <property type="match status" value="1"/>
</dbReference>
<dbReference type="InterPro" id="IPR036961">
    <property type="entry name" value="Kinesin_motor_dom_sf"/>
</dbReference>
<dbReference type="Gene3D" id="1.20.120.720">
    <property type="entry name" value="Myosin VI head, motor domain, U50 subdomain"/>
    <property type="match status" value="1"/>
</dbReference>
<dbReference type="GO" id="GO:0016459">
    <property type="term" value="C:myosin complex"/>
    <property type="evidence" value="ECO:0007669"/>
    <property type="project" value="UniProtKB-KW"/>
</dbReference>
<dbReference type="PROSITE" id="PS51456">
    <property type="entry name" value="MYOSIN_MOTOR"/>
    <property type="match status" value="1"/>
</dbReference>
<dbReference type="Pfam" id="PF00063">
    <property type="entry name" value="Myosin_head"/>
    <property type="match status" value="1"/>
</dbReference>
<keyword evidence="11" id="KW-1185">Reference proteome</keyword>
<evidence type="ECO:0000313" key="11">
    <source>
        <dbReference type="Proteomes" id="UP000694402"/>
    </source>
</evidence>
<dbReference type="GO" id="GO:0005902">
    <property type="term" value="C:microvillus"/>
    <property type="evidence" value="ECO:0007669"/>
    <property type="project" value="TreeGrafter"/>
</dbReference>
<reference evidence="10" key="2">
    <citation type="submission" date="2025-08" db="UniProtKB">
        <authorList>
            <consortium name="Ensembl"/>
        </authorList>
    </citation>
    <scope>IDENTIFICATION</scope>
</reference>
<dbReference type="Gene3D" id="6.20.240.20">
    <property type="match status" value="1"/>
</dbReference>